<dbReference type="EMBL" id="MCFJ01000017">
    <property type="protein sequence ID" value="ORY58038.1"/>
    <property type="molecule type" value="Genomic_DNA"/>
</dbReference>
<evidence type="ECO:0000259" key="1">
    <source>
        <dbReference type="Pfam" id="PF02911"/>
    </source>
</evidence>
<gene>
    <name evidence="2" type="ORF">BCR38DRAFT_447817</name>
</gene>
<accession>A0A1Y2DFK5</accession>
<dbReference type="CDD" id="cd08701">
    <property type="entry name" value="FMT_C_HypX"/>
    <property type="match status" value="1"/>
</dbReference>
<dbReference type="InterPro" id="IPR036477">
    <property type="entry name" value="Formyl_transf_N_sf"/>
</dbReference>
<dbReference type="OrthoDB" id="5126881at2759"/>
<sequence length="710" mass="77344">MKILLLCTAHNSLSQRLSLTLSETHDVTVEYAISTESTIQAVRLARPHLIICPFLTTLVPKEVYSQYLTLIVHPGPPDDAGPSALDWVLMGDDGTVSNADEIVRDEKWSEDGRSHWGVTVLQAIEEFDAGPVWAFEQFPIDIDDPAVTKSSVYRGTVTRAAVTAVQAAIERIQFAALASVATPTSNGSLPLWDLIGPYLKADSYYRSASVTTQEPFLGGVTRCRPLLKANQRGFDVRRHTARNISRRIRASDSQPGCLSSIFGLNLYLYGGIVEAGEGMATVQAVPGTIIACRDEAVCVATCDGKGIWITHLRRIKRKVDAMLWPKVPAMDLLVELGILDAGKLPRLLAPPPRLFAKASHPTFQDISIEYETLPTQQRISYLSFTFYNGAMSTTQCRRLSSALSSILSTHTESAPLAAVVLGGPSYFSNGVHLNVIEAAADPATESWMNINAINDVVQTLLLDFAVKGITTIAAVRGNAAAGGVALAAACDVVVAGENVVLNPAYRALGLYGSEFHSISYSGRCGDEVARRLLRGMLPISTTEAVKIGLIDAVVSGFGGDLDMAIRAHVRELITSGKRSGEWKDGVDISAAGLSLARASELGEMSKDFWSARSLRYHSRRRDFVRKVKATKTPLRFAAHRRKGEELDEEEEDSFDNIEDFEDRIVNEIKERALRRSLKALGVTETASMTPSRVEVSDKHLGPVFSCYYST</sequence>
<dbReference type="InterPro" id="IPR011034">
    <property type="entry name" value="Formyl_transferase-like_C_sf"/>
</dbReference>
<dbReference type="RefSeq" id="XP_040711073.1">
    <property type="nucleotide sequence ID" value="XM_040861179.1"/>
</dbReference>
<proteinExistence type="predicted"/>
<dbReference type="Pfam" id="PF00378">
    <property type="entry name" value="ECH_1"/>
    <property type="match status" value="1"/>
</dbReference>
<dbReference type="Pfam" id="PF02911">
    <property type="entry name" value="Formyl_trans_C"/>
    <property type="match status" value="1"/>
</dbReference>
<dbReference type="SUPFAM" id="SSF50486">
    <property type="entry name" value="FMT C-terminal domain-like"/>
    <property type="match status" value="1"/>
</dbReference>
<dbReference type="AlphaFoldDB" id="A0A1Y2DFK5"/>
<dbReference type="InterPro" id="IPR001753">
    <property type="entry name" value="Enoyl-CoA_hydra/iso"/>
</dbReference>
<dbReference type="Gene3D" id="3.40.50.12230">
    <property type="match status" value="1"/>
</dbReference>
<keyword evidence="3" id="KW-1185">Reference proteome</keyword>
<dbReference type="InParanoid" id="A0A1Y2DFK5"/>
<reference evidence="2 3" key="1">
    <citation type="submission" date="2016-07" db="EMBL/GenBank/DDBJ databases">
        <title>Pervasive Adenine N6-methylation of Active Genes in Fungi.</title>
        <authorList>
            <consortium name="DOE Joint Genome Institute"/>
            <person name="Mondo S.J."/>
            <person name="Dannebaum R.O."/>
            <person name="Kuo R.C."/>
            <person name="Labutti K."/>
            <person name="Haridas S."/>
            <person name="Kuo A."/>
            <person name="Salamov A."/>
            <person name="Ahrendt S.R."/>
            <person name="Lipzen A."/>
            <person name="Sullivan W."/>
            <person name="Andreopoulos W.B."/>
            <person name="Clum A."/>
            <person name="Lindquist E."/>
            <person name="Daum C."/>
            <person name="Ramamoorthy G.K."/>
            <person name="Gryganskyi A."/>
            <person name="Culley D."/>
            <person name="Magnuson J.K."/>
            <person name="James T.Y."/>
            <person name="O'Malley M.A."/>
            <person name="Stajich J.E."/>
            <person name="Spatafora J.W."/>
            <person name="Visel A."/>
            <person name="Grigoriev I.V."/>
        </authorList>
    </citation>
    <scope>NUCLEOTIDE SEQUENCE [LARGE SCALE GENOMIC DNA]</scope>
    <source>
        <strain evidence="2 3">CBS 129021</strain>
    </source>
</reference>
<dbReference type="PANTHER" id="PTHR43388:SF1">
    <property type="entry name" value="HYDROGENASE MATURATION FACTOR HOXX"/>
    <property type="match status" value="1"/>
</dbReference>
<dbReference type="SUPFAM" id="SSF52096">
    <property type="entry name" value="ClpP/crotonase"/>
    <property type="match status" value="1"/>
</dbReference>
<dbReference type="Proteomes" id="UP000193689">
    <property type="component" value="Unassembled WGS sequence"/>
</dbReference>
<name>A0A1Y2DFK5_9PEZI</name>
<dbReference type="PANTHER" id="PTHR43388">
    <property type="entry name" value="HYDROGENASE MATURATION FACTOR HOXX"/>
    <property type="match status" value="1"/>
</dbReference>
<dbReference type="InterPro" id="IPR047180">
    <property type="entry name" value="HoxX-like"/>
</dbReference>
<protein>
    <recommendedName>
        <fullName evidence="1">Formyl transferase C-terminal domain-containing protein</fullName>
    </recommendedName>
</protein>
<dbReference type="CDD" id="cd08650">
    <property type="entry name" value="FMT_core_HypX_N"/>
    <property type="match status" value="1"/>
</dbReference>
<evidence type="ECO:0000313" key="3">
    <source>
        <dbReference type="Proteomes" id="UP000193689"/>
    </source>
</evidence>
<dbReference type="STRING" id="1141098.A0A1Y2DFK5"/>
<dbReference type="Gene3D" id="3.90.226.10">
    <property type="entry name" value="2-enoyl-CoA Hydratase, Chain A, domain 1"/>
    <property type="match status" value="1"/>
</dbReference>
<comment type="caution">
    <text evidence="2">The sequence shown here is derived from an EMBL/GenBank/DDBJ whole genome shotgun (WGS) entry which is preliminary data.</text>
</comment>
<dbReference type="InterPro" id="IPR029045">
    <property type="entry name" value="ClpP/crotonase-like_dom_sf"/>
</dbReference>
<dbReference type="GeneID" id="63777391"/>
<dbReference type="SUPFAM" id="SSF53328">
    <property type="entry name" value="Formyltransferase"/>
    <property type="match status" value="1"/>
</dbReference>
<feature type="domain" description="Formyl transferase C-terminal" evidence="1">
    <location>
        <begin position="238"/>
        <end position="318"/>
    </location>
</feature>
<dbReference type="GO" id="GO:0003824">
    <property type="term" value="F:catalytic activity"/>
    <property type="evidence" value="ECO:0007669"/>
    <property type="project" value="InterPro"/>
</dbReference>
<dbReference type="InterPro" id="IPR005793">
    <property type="entry name" value="Formyl_trans_C"/>
</dbReference>
<organism evidence="2 3">
    <name type="scientific">Pseudomassariella vexata</name>
    <dbReference type="NCBI Taxonomy" id="1141098"/>
    <lineage>
        <taxon>Eukaryota</taxon>
        <taxon>Fungi</taxon>
        <taxon>Dikarya</taxon>
        <taxon>Ascomycota</taxon>
        <taxon>Pezizomycotina</taxon>
        <taxon>Sordariomycetes</taxon>
        <taxon>Xylariomycetidae</taxon>
        <taxon>Amphisphaeriales</taxon>
        <taxon>Pseudomassariaceae</taxon>
        <taxon>Pseudomassariella</taxon>
    </lineage>
</organism>
<evidence type="ECO:0000313" key="2">
    <source>
        <dbReference type="EMBL" id="ORY58038.1"/>
    </source>
</evidence>